<keyword evidence="2" id="KW-0812">Transmembrane</keyword>
<keyword evidence="5" id="KW-1185">Reference proteome</keyword>
<evidence type="ECO:0000313" key="5">
    <source>
        <dbReference type="Proteomes" id="UP000190328"/>
    </source>
</evidence>
<feature type="transmembrane region" description="Helical" evidence="2">
    <location>
        <begin position="357"/>
        <end position="374"/>
    </location>
</feature>
<dbReference type="Proteomes" id="UP000190328">
    <property type="component" value="Unassembled WGS sequence"/>
</dbReference>
<dbReference type="NCBIfam" id="TIGR01167">
    <property type="entry name" value="LPXTG_anchor"/>
    <property type="match status" value="1"/>
</dbReference>
<dbReference type="RefSeq" id="WP_078806159.1">
    <property type="nucleotide sequence ID" value="NZ_FUXI01000002.1"/>
</dbReference>
<protein>
    <submittedName>
        <fullName evidence="4">LPXTG-motif cell wall anchor domain-containing protein</fullName>
    </submittedName>
</protein>
<proteinExistence type="predicted"/>
<dbReference type="AlphaFoldDB" id="A0A1T4KBW0"/>
<dbReference type="OrthoDB" id="2249722at2"/>
<name>A0A1T4KBW0_9ENTE</name>
<reference evidence="4 5" key="1">
    <citation type="submission" date="2017-02" db="EMBL/GenBank/DDBJ databases">
        <authorList>
            <person name="Peterson S.W."/>
        </authorList>
    </citation>
    <scope>NUCLEOTIDE SEQUENCE [LARGE SCALE GENOMIC DNA]</scope>
    <source>
        <strain evidence="4 5">ATCC BAA-1030</strain>
    </source>
</reference>
<keyword evidence="2" id="KW-0472">Membrane</keyword>
<sequence>MKNKRKPFIFLLFFLFLCLFCTSERANAQTLVQVEVEEVVLDAGVKLAIYRVDEAFSSYKLGEAISDEEKMRQFANDYEQGFLDVSTWIKACESIKIKEKLTNFPLSENEGMYILVQENTAKLAVRPALFRLPVENDTLTLSPKVTDTILPPEESGVTPTEESTTTTSSTPEIPEKNPQDIHFYLHGLDPEGNDEGALSGAWFVIGRVHDGRREYLHADGTFGDKDGAVLFISGEDGLVSITGFELPAGEYFIEEIQTSSEIYTIDPTPQYVIFLIREDGSSTINGQESAVGVILYNSRTLDAPMEDEEIPRGLLPDTLGDFFSDVEEFLGDVASKAGEVVEVARKFLPDTGEAGEWWLIAIGGVVLVVVFVGWRKRKEDEGSDS</sequence>
<feature type="signal peptide" evidence="3">
    <location>
        <begin position="1"/>
        <end position="28"/>
    </location>
</feature>
<feature type="region of interest" description="Disordered" evidence="1">
    <location>
        <begin position="146"/>
        <end position="177"/>
    </location>
</feature>
<evidence type="ECO:0000256" key="3">
    <source>
        <dbReference type="SAM" id="SignalP"/>
    </source>
</evidence>
<gene>
    <name evidence="4" type="ORF">SAMN02745116_00181</name>
</gene>
<feature type="chain" id="PRO_5012888249" evidence="3">
    <location>
        <begin position="29"/>
        <end position="385"/>
    </location>
</feature>
<evidence type="ECO:0000256" key="1">
    <source>
        <dbReference type="SAM" id="MobiDB-lite"/>
    </source>
</evidence>
<feature type="compositionally biased region" description="Low complexity" evidence="1">
    <location>
        <begin position="151"/>
        <end position="172"/>
    </location>
</feature>
<keyword evidence="3" id="KW-0732">Signal</keyword>
<organism evidence="4 5">
    <name type="scientific">Pilibacter termitis</name>
    <dbReference type="NCBI Taxonomy" id="263852"/>
    <lineage>
        <taxon>Bacteria</taxon>
        <taxon>Bacillati</taxon>
        <taxon>Bacillota</taxon>
        <taxon>Bacilli</taxon>
        <taxon>Lactobacillales</taxon>
        <taxon>Enterococcaceae</taxon>
        <taxon>Pilibacter</taxon>
    </lineage>
</organism>
<dbReference type="EMBL" id="FUXI01000002">
    <property type="protein sequence ID" value="SJZ39934.1"/>
    <property type="molecule type" value="Genomic_DNA"/>
</dbReference>
<dbReference type="InterPro" id="IPR013783">
    <property type="entry name" value="Ig-like_fold"/>
</dbReference>
<evidence type="ECO:0000256" key="2">
    <source>
        <dbReference type="SAM" id="Phobius"/>
    </source>
</evidence>
<dbReference type="Gene3D" id="2.60.40.10">
    <property type="entry name" value="Immunoglobulins"/>
    <property type="match status" value="1"/>
</dbReference>
<keyword evidence="2" id="KW-1133">Transmembrane helix</keyword>
<evidence type="ECO:0000313" key="4">
    <source>
        <dbReference type="EMBL" id="SJZ39934.1"/>
    </source>
</evidence>
<accession>A0A1T4KBW0</accession>